<dbReference type="EnsemblMetazoa" id="GPAI018925-RA">
    <property type="protein sequence ID" value="GPAI018925-PA"/>
    <property type="gene ID" value="GPAI018925"/>
</dbReference>
<name>A0A1A9ZM56_GLOPL</name>
<accession>A0A1A9ZM56</accession>
<sequence>MESFYAPLFIRLDDSSTHFCNSRTSSDKSFKFDNANSVLSNISNHLPRSPLPNRPLFEYSSFEDNFFLAPISGLSKLLSEIYSKDDIFYNHVYEGNISGLLMW</sequence>
<organism evidence="1 2">
    <name type="scientific">Glossina pallidipes</name>
    <name type="common">Tsetse fly</name>
    <dbReference type="NCBI Taxonomy" id="7398"/>
    <lineage>
        <taxon>Eukaryota</taxon>
        <taxon>Metazoa</taxon>
        <taxon>Ecdysozoa</taxon>
        <taxon>Arthropoda</taxon>
        <taxon>Hexapoda</taxon>
        <taxon>Insecta</taxon>
        <taxon>Pterygota</taxon>
        <taxon>Neoptera</taxon>
        <taxon>Endopterygota</taxon>
        <taxon>Diptera</taxon>
        <taxon>Brachycera</taxon>
        <taxon>Muscomorpha</taxon>
        <taxon>Hippoboscoidea</taxon>
        <taxon>Glossinidae</taxon>
        <taxon>Glossina</taxon>
    </lineage>
</organism>
<dbReference type="AlphaFoldDB" id="A0A1A9ZM56"/>
<reference evidence="1" key="2">
    <citation type="submission" date="2020-05" db="UniProtKB">
        <authorList>
            <consortium name="EnsemblMetazoa"/>
        </authorList>
    </citation>
    <scope>IDENTIFICATION</scope>
    <source>
        <strain evidence="1">IAEA</strain>
    </source>
</reference>
<proteinExistence type="predicted"/>
<protein>
    <submittedName>
        <fullName evidence="1">Uncharacterized protein</fullName>
    </submittedName>
</protein>
<dbReference type="VEuPathDB" id="VectorBase:GPAI018925"/>
<dbReference type="Proteomes" id="UP000092445">
    <property type="component" value="Unassembled WGS sequence"/>
</dbReference>
<reference evidence="2" key="1">
    <citation type="submission" date="2014-03" db="EMBL/GenBank/DDBJ databases">
        <authorList>
            <person name="Aksoy S."/>
            <person name="Warren W."/>
            <person name="Wilson R.K."/>
        </authorList>
    </citation>
    <scope>NUCLEOTIDE SEQUENCE [LARGE SCALE GENOMIC DNA]</scope>
    <source>
        <strain evidence="2">IAEA</strain>
    </source>
</reference>
<evidence type="ECO:0000313" key="2">
    <source>
        <dbReference type="Proteomes" id="UP000092445"/>
    </source>
</evidence>
<keyword evidence="2" id="KW-1185">Reference proteome</keyword>
<evidence type="ECO:0000313" key="1">
    <source>
        <dbReference type="EnsemblMetazoa" id="GPAI018925-PA"/>
    </source>
</evidence>